<evidence type="ECO:0000256" key="4">
    <source>
        <dbReference type="PROSITE-ProRule" id="PRU00703"/>
    </source>
</evidence>
<dbReference type="SUPFAM" id="SSF54631">
    <property type="entry name" value="CBS-domain pair"/>
    <property type="match status" value="1"/>
</dbReference>
<dbReference type="CDD" id="cd04622">
    <property type="entry name" value="CBS_pair_HRP1_like"/>
    <property type="match status" value="1"/>
</dbReference>
<evidence type="ECO:0000313" key="6">
    <source>
        <dbReference type="EMBL" id="SNQ60359.1"/>
    </source>
</evidence>
<keyword evidence="1" id="KW-0028">Amino-acid biosynthesis</keyword>
<dbReference type="GO" id="GO:0009086">
    <property type="term" value="P:methionine biosynthetic process"/>
    <property type="evidence" value="ECO:0007669"/>
    <property type="project" value="UniProtKB-KW"/>
</dbReference>
<keyword evidence="7" id="KW-1185">Reference proteome</keyword>
<organism evidence="6 7">
    <name type="scientific">Candidatus Methanoperedens nitratireducens</name>
    <dbReference type="NCBI Taxonomy" id="1392998"/>
    <lineage>
        <taxon>Archaea</taxon>
        <taxon>Methanobacteriati</taxon>
        <taxon>Methanobacteriota</taxon>
        <taxon>Stenosarchaea group</taxon>
        <taxon>Methanomicrobia</taxon>
        <taxon>Methanosarcinales</taxon>
        <taxon>ANME-2 cluster</taxon>
        <taxon>Candidatus Methanoperedentaceae</taxon>
        <taxon>Candidatus Methanoperedens</taxon>
    </lineage>
</organism>
<dbReference type="EMBL" id="FZMP01000087">
    <property type="protein sequence ID" value="SNQ60359.1"/>
    <property type="molecule type" value="Genomic_DNA"/>
</dbReference>
<dbReference type="RefSeq" id="WP_179293843.1">
    <property type="nucleotide sequence ID" value="NZ_FZMP01000087.1"/>
</dbReference>
<dbReference type="PROSITE" id="PS51371">
    <property type="entry name" value="CBS"/>
    <property type="match status" value="2"/>
</dbReference>
<dbReference type="Pfam" id="PF00571">
    <property type="entry name" value="CBS"/>
    <property type="match status" value="2"/>
</dbReference>
<feature type="domain" description="CBS" evidence="5">
    <location>
        <begin position="7"/>
        <end position="63"/>
    </location>
</feature>
<keyword evidence="4" id="KW-0129">CBS domain</keyword>
<evidence type="ECO:0000259" key="5">
    <source>
        <dbReference type="PROSITE" id="PS51371"/>
    </source>
</evidence>
<evidence type="ECO:0000256" key="3">
    <source>
        <dbReference type="ARBA" id="ARBA00023167"/>
    </source>
</evidence>
<name>A0A284VMB8_9EURY</name>
<evidence type="ECO:0000256" key="2">
    <source>
        <dbReference type="ARBA" id="ARBA00022737"/>
    </source>
</evidence>
<gene>
    <name evidence="6" type="ORF">MNV_1770010</name>
</gene>
<evidence type="ECO:0000313" key="7">
    <source>
        <dbReference type="Proteomes" id="UP000218615"/>
    </source>
</evidence>
<dbReference type="PANTHER" id="PTHR48108">
    <property type="entry name" value="CBS DOMAIN-CONTAINING PROTEIN CBSX2, CHLOROPLASTIC"/>
    <property type="match status" value="1"/>
</dbReference>
<feature type="domain" description="CBS" evidence="5">
    <location>
        <begin position="72"/>
        <end position="127"/>
    </location>
</feature>
<evidence type="ECO:0000256" key="1">
    <source>
        <dbReference type="ARBA" id="ARBA00022605"/>
    </source>
</evidence>
<dbReference type="Proteomes" id="UP000218615">
    <property type="component" value="Unassembled WGS sequence"/>
</dbReference>
<proteinExistence type="predicted"/>
<dbReference type="PANTHER" id="PTHR48108:SF26">
    <property type="entry name" value="CBS DOMAIN-CONTAINING PROTEIN DDB_G0289609"/>
    <property type="match status" value="1"/>
</dbReference>
<dbReference type="Gene3D" id="3.10.580.10">
    <property type="entry name" value="CBS-domain"/>
    <property type="match status" value="1"/>
</dbReference>
<dbReference type="SMART" id="SM00116">
    <property type="entry name" value="CBS"/>
    <property type="match status" value="2"/>
</dbReference>
<accession>A0A284VMB8</accession>
<sequence length="140" mass="15363">MKVSERMTKEPVTVEASATVKEVAEKMRKENIGTVLVEENGRLKGIVTDRQIATKVVAAGKDPAKARVSEIMTENPVTGSPDMEMEDVTKIMGEMGYRRIPIVEGERLVGIISTADIVEHARTCNTCMGNIFNEVAKAQR</sequence>
<keyword evidence="2" id="KW-0677">Repeat</keyword>
<dbReference type="OrthoDB" id="43333at2157"/>
<dbReference type="InterPro" id="IPR046342">
    <property type="entry name" value="CBS_dom_sf"/>
</dbReference>
<dbReference type="AlphaFoldDB" id="A0A284VMB8"/>
<protein>
    <submittedName>
        <fullName evidence="6">Cystathionine beta-synthase domain-containing protein</fullName>
    </submittedName>
</protein>
<keyword evidence="3" id="KW-0486">Methionine biosynthesis</keyword>
<reference evidence="7" key="1">
    <citation type="submission" date="2017-06" db="EMBL/GenBank/DDBJ databases">
        <authorList>
            <person name="Cremers G."/>
        </authorList>
    </citation>
    <scope>NUCLEOTIDE SEQUENCE [LARGE SCALE GENOMIC DNA]</scope>
</reference>
<dbReference type="InterPro" id="IPR051462">
    <property type="entry name" value="CBS_domain-containing"/>
</dbReference>
<dbReference type="InterPro" id="IPR000644">
    <property type="entry name" value="CBS_dom"/>
</dbReference>